<dbReference type="AlphaFoldDB" id="A0A5Q2MK28"/>
<accession>A0A5Q2MK28</accession>
<dbReference type="Pfam" id="PF00472">
    <property type="entry name" value="RF-1"/>
    <property type="match status" value="1"/>
</dbReference>
<evidence type="ECO:0000256" key="1">
    <source>
        <dbReference type="ARBA" id="ARBA00010835"/>
    </source>
</evidence>
<feature type="compositionally biased region" description="Basic and acidic residues" evidence="2">
    <location>
        <begin position="126"/>
        <end position="136"/>
    </location>
</feature>
<dbReference type="PANTHER" id="PTHR47814">
    <property type="entry name" value="PEPTIDYL-TRNA HYDROLASE ARFB"/>
    <property type="match status" value="1"/>
</dbReference>
<evidence type="ECO:0000256" key="2">
    <source>
        <dbReference type="SAM" id="MobiDB-lite"/>
    </source>
</evidence>
<dbReference type="SUPFAM" id="SSF75620">
    <property type="entry name" value="Release factor"/>
    <property type="match status" value="1"/>
</dbReference>
<dbReference type="Gene3D" id="3.30.160.20">
    <property type="match status" value="1"/>
</dbReference>
<dbReference type="GO" id="GO:0004045">
    <property type="term" value="F:peptidyl-tRNA hydrolase activity"/>
    <property type="evidence" value="ECO:0007669"/>
    <property type="project" value="UniProtKB-EC"/>
</dbReference>
<feature type="region of interest" description="Disordered" evidence="2">
    <location>
        <begin position="96"/>
        <end position="136"/>
    </location>
</feature>
<dbReference type="KEGG" id="aef:GEV26_04405"/>
<dbReference type="Proteomes" id="UP000392064">
    <property type="component" value="Chromosome"/>
</dbReference>
<dbReference type="EC" id="3.1.1.29" evidence="3"/>
<keyword evidence="4" id="KW-1185">Reference proteome</keyword>
<comment type="similarity">
    <text evidence="1">Belongs to the prokaryotic/mitochondrial release factor family.</text>
</comment>
<dbReference type="InterPro" id="IPR045853">
    <property type="entry name" value="Pep_chain_release_fac_I_sf"/>
</dbReference>
<dbReference type="EMBL" id="CP045737">
    <property type="protein sequence ID" value="QGG40665.1"/>
    <property type="molecule type" value="Genomic_DNA"/>
</dbReference>
<dbReference type="InterPro" id="IPR000352">
    <property type="entry name" value="Pep_chain_release_fac_I"/>
</dbReference>
<keyword evidence="3" id="KW-0378">Hydrolase</keyword>
<reference evidence="3 4" key="1">
    <citation type="submission" date="2019-11" db="EMBL/GenBank/DDBJ databases">
        <authorList>
            <person name="Li J."/>
        </authorList>
    </citation>
    <scope>NUCLEOTIDE SEQUENCE [LARGE SCALE GENOMIC DNA]</scope>
    <source>
        <strain evidence="3 4">MF47</strain>
    </source>
</reference>
<dbReference type="PANTHER" id="PTHR47814:SF1">
    <property type="entry name" value="PEPTIDYL-TRNA HYDROLASE ARFB"/>
    <property type="match status" value="1"/>
</dbReference>
<proteinExistence type="inferred from homology"/>
<name>A0A5Q2MK28_9ACTN</name>
<dbReference type="NCBIfam" id="NF006718">
    <property type="entry name" value="PRK09256.1"/>
    <property type="match status" value="1"/>
</dbReference>
<organism evidence="3 4">
    <name type="scientific">Aeromicrobium yanjiei</name>
    <dbReference type="NCBI Taxonomy" id="2662028"/>
    <lineage>
        <taxon>Bacteria</taxon>
        <taxon>Bacillati</taxon>
        <taxon>Actinomycetota</taxon>
        <taxon>Actinomycetes</taxon>
        <taxon>Propionibacteriales</taxon>
        <taxon>Nocardioidaceae</taxon>
        <taxon>Aeromicrobium</taxon>
    </lineage>
</organism>
<protein>
    <submittedName>
        <fullName evidence="3">Aminoacyl-tRNA hydrolase</fullName>
        <ecNumber evidence="3">3.1.1.29</ecNumber>
    </submittedName>
</protein>
<dbReference type="GO" id="GO:0043022">
    <property type="term" value="F:ribosome binding"/>
    <property type="evidence" value="ECO:0007669"/>
    <property type="project" value="TreeGrafter"/>
</dbReference>
<evidence type="ECO:0000313" key="4">
    <source>
        <dbReference type="Proteomes" id="UP000392064"/>
    </source>
</evidence>
<feature type="compositionally biased region" description="Basic residues" evidence="2">
    <location>
        <begin position="105"/>
        <end position="125"/>
    </location>
</feature>
<gene>
    <name evidence="3" type="ORF">GEV26_04405</name>
</gene>
<evidence type="ECO:0000313" key="3">
    <source>
        <dbReference type="EMBL" id="QGG40665.1"/>
    </source>
</evidence>
<sequence length="136" mass="15458">MSHDRRLSLPESEMTWRFSRSSGAGGQHVNTTDTRVELIWSLADTAALSPAQKELAATRLGNRLVDGVITIVSSQYRSQHRNREDARVRLEELVGQAIVPDRPRRPTRPSRSSQRRRLDAKKRRGSLKEGRSGTWE</sequence>
<dbReference type="GO" id="GO:0003747">
    <property type="term" value="F:translation release factor activity"/>
    <property type="evidence" value="ECO:0007669"/>
    <property type="project" value="InterPro"/>
</dbReference>
<dbReference type="RefSeq" id="WP_153651936.1">
    <property type="nucleotide sequence ID" value="NZ_CP045737.1"/>
</dbReference>
<dbReference type="GO" id="GO:0072344">
    <property type="term" value="P:rescue of stalled ribosome"/>
    <property type="evidence" value="ECO:0007669"/>
    <property type="project" value="TreeGrafter"/>
</dbReference>